<keyword evidence="1" id="KW-0732">Signal</keyword>
<protein>
    <submittedName>
        <fullName evidence="2">Uncharacterized protein</fullName>
    </submittedName>
</protein>
<evidence type="ECO:0000256" key="1">
    <source>
        <dbReference type="SAM" id="SignalP"/>
    </source>
</evidence>
<organism evidence="2 3">
    <name type="scientific">Populus tomentosa</name>
    <name type="common">Chinese white poplar</name>
    <dbReference type="NCBI Taxonomy" id="118781"/>
    <lineage>
        <taxon>Eukaryota</taxon>
        <taxon>Viridiplantae</taxon>
        <taxon>Streptophyta</taxon>
        <taxon>Embryophyta</taxon>
        <taxon>Tracheophyta</taxon>
        <taxon>Spermatophyta</taxon>
        <taxon>Magnoliopsida</taxon>
        <taxon>eudicotyledons</taxon>
        <taxon>Gunneridae</taxon>
        <taxon>Pentapetalae</taxon>
        <taxon>rosids</taxon>
        <taxon>fabids</taxon>
        <taxon>Malpighiales</taxon>
        <taxon>Salicaceae</taxon>
        <taxon>Saliceae</taxon>
        <taxon>Populus</taxon>
    </lineage>
</organism>
<name>A0A8X7YMY5_POPTO</name>
<evidence type="ECO:0000313" key="3">
    <source>
        <dbReference type="Proteomes" id="UP000886885"/>
    </source>
</evidence>
<gene>
    <name evidence="2" type="ORF">POTOM_041673</name>
</gene>
<accession>A0A8X7YMY5</accession>
<comment type="caution">
    <text evidence="2">The sequence shown here is derived from an EMBL/GenBank/DDBJ whole genome shotgun (WGS) entry which is preliminary data.</text>
</comment>
<evidence type="ECO:0000313" key="2">
    <source>
        <dbReference type="EMBL" id="KAG6753676.1"/>
    </source>
</evidence>
<reference evidence="2" key="1">
    <citation type="journal article" date="2020" name="bioRxiv">
        <title>Hybrid origin of Populus tomentosa Carr. identified through genome sequencing and phylogenomic analysis.</title>
        <authorList>
            <person name="An X."/>
            <person name="Gao K."/>
            <person name="Chen Z."/>
            <person name="Li J."/>
            <person name="Yang X."/>
            <person name="Yang X."/>
            <person name="Zhou J."/>
            <person name="Guo T."/>
            <person name="Zhao T."/>
            <person name="Huang S."/>
            <person name="Miao D."/>
            <person name="Khan W.U."/>
            <person name="Rao P."/>
            <person name="Ye M."/>
            <person name="Lei B."/>
            <person name="Liao W."/>
            <person name="Wang J."/>
            <person name="Ji L."/>
            <person name="Li Y."/>
            <person name="Guo B."/>
            <person name="Mustafa N.S."/>
            <person name="Li S."/>
            <person name="Yun Q."/>
            <person name="Keller S.R."/>
            <person name="Mao J."/>
            <person name="Zhang R."/>
            <person name="Strauss S.H."/>
        </authorList>
    </citation>
    <scope>NUCLEOTIDE SEQUENCE</scope>
    <source>
        <strain evidence="2">GM15</strain>
        <tissue evidence="2">Leaf</tissue>
    </source>
</reference>
<keyword evidence="3" id="KW-1185">Reference proteome</keyword>
<feature type="chain" id="PRO_5036463837" evidence="1">
    <location>
        <begin position="18"/>
        <end position="149"/>
    </location>
</feature>
<sequence length="149" mass="16296">MVIVLWSFKLWMKVAVSGPSNVPLAGKGIRSQFLQGAGLHSLQARISKLVTRSRLQAEEQMQDSNTCLRGGGPAAWLYCRFLRSLRVFKLPKKLSLLFISGKAAVPFIAFALLFKDPSAGYAFPFGHGCKSLVSTSSDTSKCTCGDPYY</sequence>
<dbReference type="EMBL" id="JAAWWB010000023">
    <property type="protein sequence ID" value="KAG6753676.1"/>
    <property type="molecule type" value="Genomic_DNA"/>
</dbReference>
<dbReference type="AlphaFoldDB" id="A0A8X7YMY5"/>
<feature type="signal peptide" evidence="1">
    <location>
        <begin position="1"/>
        <end position="17"/>
    </location>
</feature>
<proteinExistence type="predicted"/>
<dbReference type="Proteomes" id="UP000886885">
    <property type="component" value="Chromosome 12A"/>
</dbReference>